<proteinExistence type="inferred from homology"/>
<evidence type="ECO:0000313" key="7">
    <source>
        <dbReference type="Proteomes" id="UP000181898"/>
    </source>
</evidence>
<evidence type="ECO:0000259" key="5">
    <source>
        <dbReference type="PROSITE" id="PS50059"/>
    </source>
</evidence>
<dbReference type="Pfam" id="PF00254">
    <property type="entry name" value="FKBP_C"/>
    <property type="match status" value="1"/>
</dbReference>
<keyword evidence="3 4" id="KW-0413">Isomerase</keyword>
<evidence type="ECO:0000256" key="3">
    <source>
        <dbReference type="PROSITE-ProRule" id="PRU00277"/>
    </source>
</evidence>
<dbReference type="RefSeq" id="WP_072554673.1">
    <property type="nucleotide sequence ID" value="NZ_CP018155.1"/>
</dbReference>
<dbReference type="EC" id="5.2.1.8" evidence="4"/>
<comment type="similarity">
    <text evidence="4">Belongs to the FKBP-type PPIase family.</text>
</comment>
<dbReference type="EMBL" id="CP018155">
    <property type="protein sequence ID" value="APG64348.1"/>
    <property type="molecule type" value="Genomic_DNA"/>
</dbReference>
<organism evidence="6 7">
    <name type="scientific">Tenacibaculum todarodis</name>
    <dbReference type="NCBI Taxonomy" id="1850252"/>
    <lineage>
        <taxon>Bacteria</taxon>
        <taxon>Pseudomonadati</taxon>
        <taxon>Bacteroidota</taxon>
        <taxon>Flavobacteriia</taxon>
        <taxon>Flavobacteriales</taxon>
        <taxon>Flavobacteriaceae</taxon>
        <taxon>Tenacibaculum</taxon>
    </lineage>
</organism>
<dbReference type="InterPro" id="IPR046357">
    <property type="entry name" value="PPIase_dom_sf"/>
</dbReference>
<accession>A0A1L3JGS6</accession>
<dbReference type="GO" id="GO:0003755">
    <property type="term" value="F:peptidyl-prolyl cis-trans isomerase activity"/>
    <property type="evidence" value="ECO:0007669"/>
    <property type="project" value="UniProtKB-UniRule"/>
</dbReference>
<feature type="domain" description="PPIase FKBP-type" evidence="5">
    <location>
        <begin position="90"/>
        <end position="174"/>
    </location>
</feature>
<name>A0A1L3JGS6_9FLAO</name>
<dbReference type="Proteomes" id="UP000181898">
    <property type="component" value="Chromosome"/>
</dbReference>
<reference evidence="6 7" key="1">
    <citation type="submission" date="2016-11" db="EMBL/GenBank/DDBJ databases">
        <title>Tenacibaculum sp. LPB0136, isolated from marine environment.</title>
        <authorList>
            <person name="Kim E."/>
            <person name="Yi H."/>
        </authorList>
    </citation>
    <scope>NUCLEOTIDE SEQUENCE [LARGE SCALE GENOMIC DNA]</scope>
    <source>
        <strain evidence="6 7">LPB0136</strain>
    </source>
</reference>
<evidence type="ECO:0000256" key="2">
    <source>
        <dbReference type="ARBA" id="ARBA00023110"/>
    </source>
</evidence>
<dbReference type="OrthoDB" id="1093155at2"/>
<dbReference type="InterPro" id="IPR019869">
    <property type="entry name" value="Motility-assoc_PPIase_GldI"/>
</dbReference>
<dbReference type="STRING" id="1850252.LPB136_02715"/>
<dbReference type="Gene3D" id="3.10.50.40">
    <property type="match status" value="1"/>
</dbReference>
<dbReference type="PROSITE" id="PS50059">
    <property type="entry name" value="FKBP_PPIASE"/>
    <property type="match status" value="1"/>
</dbReference>
<comment type="catalytic activity">
    <reaction evidence="1 3 4">
        <text>[protein]-peptidylproline (omega=180) = [protein]-peptidylproline (omega=0)</text>
        <dbReference type="Rhea" id="RHEA:16237"/>
        <dbReference type="Rhea" id="RHEA-COMP:10747"/>
        <dbReference type="Rhea" id="RHEA-COMP:10748"/>
        <dbReference type="ChEBI" id="CHEBI:83833"/>
        <dbReference type="ChEBI" id="CHEBI:83834"/>
        <dbReference type="EC" id="5.2.1.8"/>
    </reaction>
</comment>
<keyword evidence="2 3" id="KW-0697">Rotamase</keyword>
<protein>
    <recommendedName>
        <fullName evidence="4">Peptidyl-prolyl cis-trans isomerase</fullName>
        <ecNumber evidence="4">5.2.1.8</ecNumber>
    </recommendedName>
</protein>
<evidence type="ECO:0000256" key="4">
    <source>
        <dbReference type="RuleBase" id="RU003915"/>
    </source>
</evidence>
<gene>
    <name evidence="6" type="ORF">LPB136_02715</name>
</gene>
<dbReference type="AlphaFoldDB" id="A0A1L3JGS6"/>
<evidence type="ECO:0000256" key="1">
    <source>
        <dbReference type="ARBA" id="ARBA00000971"/>
    </source>
</evidence>
<evidence type="ECO:0000313" key="6">
    <source>
        <dbReference type="EMBL" id="APG64348.1"/>
    </source>
</evidence>
<dbReference type="KEGG" id="ten:LPB136_02715"/>
<dbReference type="InterPro" id="IPR001179">
    <property type="entry name" value="PPIase_FKBP_dom"/>
</dbReference>
<dbReference type="SUPFAM" id="SSF54534">
    <property type="entry name" value="FKBP-like"/>
    <property type="match status" value="1"/>
</dbReference>
<keyword evidence="7" id="KW-1185">Reference proteome</keyword>
<dbReference type="NCBIfam" id="TIGR03516">
    <property type="entry name" value="ppisom_GldI"/>
    <property type="match status" value="1"/>
</dbReference>
<dbReference type="PROSITE" id="PS51257">
    <property type="entry name" value="PROKAR_LIPOPROTEIN"/>
    <property type="match status" value="1"/>
</dbReference>
<sequence length="176" mass="20293">MKHKTLYFLLIFIIAFSCKEPEARRPKTQTTKNFYKELIAENKQLIKKETELIEHYISQDTINTYKASSTGFWYTYTNKVEGNTPKPKSEDVVAIEYTITDLEGEELYPKQKRTYKIDKEDFIPALEDGIKLMKIGETITFVIPSHRGFGIAGDGNNIEVNQTIKSTLTLIDIKTK</sequence>